<dbReference type="SUPFAM" id="SSF52047">
    <property type="entry name" value="RNI-like"/>
    <property type="match status" value="1"/>
</dbReference>
<accession>A0A166QVM0</accession>
<proteinExistence type="predicted"/>
<evidence type="ECO:0000313" key="2">
    <source>
        <dbReference type="EMBL" id="KZP27603.1"/>
    </source>
</evidence>
<sequence>MAARRELLRQLAAMDIAERAAQIERNTQHNLAIPSAWLPDEILAMIFKAGMRPQGHSRHFGALVSHVAHRWREVALATTELWTSIRCIVDGGTGWGEAKSERDLYYQGKEYERSVEMARERAAVFLSRTGLAPVDIWVEGIGEFSAEFLQLMSDHMEHCRELHIRNVSHLGGGLLELLKCISSTPTPLMRSIDLEVPFDTDHEGVLPEPLFPFGAPRLATVKLHSLNLRTMHLYLPTGSSVTALRLTNISIGHDHGQGYDSFRDGLMALHSLSHLEIKPRYFGAAPSRLPVVLPALHFLQTDISAGRGIFGQVVGCIEAASLVALSLIMWDGYHEFDDGLIPGGLEFHFPLLQHLDLENVVIDATDLEVLAQRFPHIKRLTCQLDNTSRLKDIGRAIDRILLGPGANKEDEGGDSNGGRRWGNLQSIAVPTQTAFEPSGLQELILKMHAGILQGPDAGKETEGGDSNGGRRWGNLQSIAVSTSQPAFNPSRLQEMILKLQGAGHPIRKLMLPKPSIAQMGAEDTAKLRSIVELEDFSVDWPTPFGCAETELEERTGCTYR</sequence>
<evidence type="ECO:0000313" key="3">
    <source>
        <dbReference type="Proteomes" id="UP000076532"/>
    </source>
</evidence>
<evidence type="ECO:0000256" key="1">
    <source>
        <dbReference type="SAM" id="MobiDB-lite"/>
    </source>
</evidence>
<dbReference type="AlphaFoldDB" id="A0A166QVM0"/>
<keyword evidence="3" id="KW-1185">Reference proteome</keyword>
<dbReference type="Gene3D" id="3.80.10.10">
    <property type="entry name" value="Ribonuclease Inhibitor"/>
    <property type="match status" value="1"/>
</dbReference>
<dbReference type="EMBL" id="KV417508">
    <property type="protein sequence ID" value="KZP27603.1"/>
    <property type="molecule type" value="Genomic_DNA"/>
</dbReference>
<feature type="region of interest" description="Disordered" evidence="1">
    <location>
        <begin position="454"/>
        <end position="473"/>
    </location>
</feature>
<organism evidence="2 3">
    <name type="scientific">Athelia psychrophila</name>
    <dbReference type="NCBI Taxonomy" id="1759441"/>
    <lineage>
        <taxon>Eukaryota</taxon>
        <taxon>Fungi</taxon>
        <taxon>Dikarya</taxon>
        <taxon>Basidiomycota</taxon>
        <taxon>Agaricomycotina</taxon>
        <taxon>Agaricomycetes</taxon>
        <taxon>Agaricomycetidae</taxon>
        <taxon>Atheliales</taxon>
        <taxon>Atheliaceae</taxon>
        <taxon>Athelia</taxon>
    </lineage>
</organism>
<name>A0A166QVM0_9AGAM</name>
<gene>
    <name evidence="2" type="ORF">FIBSPDRAFT_948519</name>
</gene>
<dbReference type="Proteomes" id="UP000076532">
    <property type="component" value="Unassembled WGS sequence"/>
</dbReference>
<reference evidence="2 3" key="1">
    <citation type="journal article" date="2016" name="Mol. Biol. Evol.">
        <title>Comparative Genomics of Early-Diverging Mushroom-Forming Fungi Provides Insights into the Origins of Lignocellulose Decay Capabilities.</title>
        <authorList>
            <person name="Nagy L.G."/>
            <person name="Riley R."/>
            <person name="Tritt A."/>
            <person name="Adam C."/>
            <person name="Daum C."/>
            <person name="Floudas D."/>
            <person name="Sun H."/>
            <person name="Yadav J.S."/>
            <person name="Pangilinan J."/>
            <person name="Larsson K.H."/>
            <person name="Matsuura K."/>
            <person name="Barry K."/>
            <person name="Labutti K."/>
            <person name="Kuo R."/>
            <person name="Ohm R.A."/>
            <person name="Bhattacharya S.S."/>
            <person name="Shirouzu T."/>
            <person name="Yoshinaga Y."/>
            <person name="Martin F.M."/>
            <person name="Grigoriev I.V."/>
            <person name="Hibbett D.S."/>
        </authorList>
    </citation>
    <scope>NUCLEOTIDE SEQUENCE [LARGE SCALE GENOMIC DNA]</scope>
    <source>
        <strain evidence="2 3">CBS 109695</strain>
    </source>
</reference>
<protein>
    <submittedName>
        <fullName evidence="2">Uncharacterized protein</fullName>
    </submittedName>
</protein>
<dbReference type="InterPro" id="IPR032675">
    <property type="entry name" value="LRR_dom_sf"/>
</dbReference>
<dbReference type="OrthoDB" id="2998253at2759"/>